<sequence>KKKLGADHPDTLTSMANLAWTWKSLERSAEAIGLLQECVNLCSQTLRAGHPNLVSSQETLAEWEAEQAVRTLAIS</sequence>
<dbReference type="GeneID" id="54281504"/>
<evidence type="ECO:0000313" key="2">
    <source>
        <dbReference type="Proteomes" id="UP000799778"/>
    </source>
</evidence>
<organism evidence="1 2">
    <name type="scientific">Aaosphaeria arxii CBS 175.79</name>
    <dbReference type="NCBI Taxonomy" id="1450172"/>
    <lineage>
        <taxon>Eukaryota</taxon>
        <taxon>Fungi</taxon>
        <taxon>Dikarya</taxon>
        <taxon>Ascomycota</taxon>
        <taxon>Pezizomycotina</taxon>
        <taxon>Dothideomycetes</taxon>
        <taxon>Pleosporomycetidae</taxon>
        <taxon>Pleosporales</taxon>
        <taxon>Pleosporales incertae sedis</taxon>
        <taxon>Aaosphaeria</taxon>
    </lineage>
</organism>
<feature type="non-terminal residue" evidence="1">
    <location>
        <position position="1"/>
    </location>
</feature>
<accession>A0A6A5X5Q9</accession>
<dbReference type="EMBL" id="ML978085">
    <property type="protein sequence ID" value="KAF2008325.1"/>
    <property type="molecule type" value="Genomic_DNA"/>
</dbReference>
<dbReference type="OrthoDB" id="5986190at2759"/>
<dbReference type="SUPFAM" id="SSF48452">
    <property type="entry name" value="TPR-like"/>
    <property type="match status" value="1"/>
</dbReference>
<evidence type="ECO:0008006" key="3">
    <source>
        <dbReference type="Google" id="ProtNLM"/>
    </source>
</evidence>
<evidence type="ECO:0000313" key="1">
    <source>
        <dbReference type="EMBL" id="KAF2008325.1"/>
    </source>
</evidence>
<dbReference type="RefSeq" id="XP_033376664.1">
    <property type="nucleotide sequence ID" value="XM_033524107.1"/>
</dbReference>
<dbReference type="AlphaFoldDB" id="A0A6A5X5Q9"/>
<gene>
    <name evidence="1" type="ORF">BU24DRAFT_360564</name>
</gene>
<dbReference type="Proteomes" id="UP000799778">
    <property type="component" value="Unassembled WGS sequence"/>
</dbReference>
<proteinExistence type="predicted"/>
<dbReference type="Pfam" id="PF13374">
    <property type="entry name" value="TPR_10"/>
    <property type="match status" value="1"/>
</dbReference>
<protein>
    <recommendedName>
        <fullName evidence="3">Kinesin light chain</fullName>
    </recommendedName>
</protein>
<keyword evidence="2" id="KW-1185">Reference proteome</keyword>
<dbReference type="InterPro" id="IPR011990">
    <property type="entry name" value="TPR-like_helical_dom_sf"/>
</dbReference>
<dbReference type="Gene3D" id="1.25.40.10">
    <property type="entry name" value="Tetratricopeptide repeat domain"/>
    <property type="match status" value="1"/>
</dbReference>
<name>A0A6A5X5Q9_9PLEO</name>
<reference evidence="1" key="1">
    <citation type="journal article" date="2020" name="Stud. Mycol.">
        <title>101 Dothideomycetes genomes: a test case for predicting lifestyles and emergence of pathogens.</title>
        <authorList>
            <person name="Haridas S."/>
            <person name="Albert R."/>
            <person name="Binder M."/>
            <person name="Bloem J."/>
            <person name="Labutti K."/>
            <person name="Salamov A."/>
            <person name="Andreopoulos B."/>
            <person name="Baker S."/>
            <person name="Barry K."/>
            <person name="Bills G."/>
            <person name="Bluhm B."/>
            <person name="Cannon C."/>
            <person name="Castanera R."/>
            <person name="Culley D."/>
            <person name="Daum C."/>
            <person name="Ezra D."/>
            <person name="Gonzalez J."/>
            <person name="Henrissat B."/>
            <person name="Kuo A."/>
            <person name="Liang C."/>
            <person name="Lipzen A."/>
            <person name="Lutzoni F."/>
            <person name="Magnuson J."/>
            <person name="Mondo S."/>
            <person name="Nolan M."/>
            <person name="Ohm R."/>
            <person name="Pangilinan J."/>
            <person name="Park H.-J."/>
            <person name="Ramirez L."/>
            <person name="Alfaro M."/>
            <person name="Sun H."/>
            <person name="Tritt A."/>
            <person name="Yoshinaga Y."/>
            <person name="Zwiers L.-H."/>
            <person name="Turgeon B."/>
            <person name="Goodwin S."/>
            <person name="Spatafora J."/>
            <person name="Crous P."/>
            <person name="Grigoriev I."/>
        </authorList>
    </citation>
    <scope>NUCLEOTIDE SEQUENCE</scope>
    <source>
        <strain evidence="1">CBS 175.79</strain>
    </source>
</reference>